<gene>
    <name evidence="1" type="ORF">DV515_00008089</name>
</gene>
<reference evidence="1 2" key="1">
    <citation type="journal article" date="2018" name="Proc. R. Soc. B">
        <title>A non-coding region near Follistatin controls head colour polymorphism in the Gouldian finch.</title>
        <authorList>
            <person name="Toomey M.B."/>
            <person name="Marques C.I."/>
            <person name="Andrade P."/>
            <person name="Araujo P.M."/>
            <person name="Sabatino S."/>
            <person name="Gazda M.A."/>
            <person name="Afonso S."/>
            <person name="Lopes R.J."/>
            <person name="Corbo J.C."/>
            <person name="Carneiro M."/>
        </authorList>
    </citation>
    <scope>NUCLEOTIDE SEQUENCE [LARGE SCALE GENOMIC DNA]</scope>
    <source>
        <strain evidence="1">Red01</strain>
        <tissue evidence="1">Muscle</tissue>
    </source>
</reference>
<name>A0A3L8SG87_CHLGU</name>
<accession>A0A3L8SG87</accession>
<dbReference type="Proteomes" id="UP000276834">
    <property type="component" value="Unassembled WGS sequence"/>
</dbReference>
<evidence type="ECO:0000313" key="1">
    <source>
        <dbReference type="EMBL" id="RLW01183.1"/>
    </source>
</evidence>
<sequence length="72" mass="8421">MTRVLPWCGEESHQSKNWKPGNTIVQETEMWRDLIQRENSTINPIAFARPDRKIRGAIINFSLVHFTCIHNS</sequence>
<dbReference type="AlphaFoldDB" id="A0A3L8SG87"/>
<dbReference type="EMBL" id="QUSF01000023">
    <property type="protein sequence ID" value="RLW01183.1"/>
    <property type="molecule type" value="Genomic_DNA"/>
</dbReference>
<evidence type="ECO:0000313" key="2">
    <source>
        <dbReference type="Proteomes" id="UP000276834"/>
    </source>
</evidence>
<comment type="caution">
    <text evidence="1">The sequence shown here is derived from an EMBL/GenBank/DDBJ whole genome shotgun (WGS) entry which is preliminary data.</text>
</comment>
<proteinExistence type="predicted"/>
<organism evidence="1 2">
    <name type="scientific">Chloebia gouldiae</name>
    <name type="common">Gouldian finch</name>
    <name type="synonym">Erythrura gouldiae</name>
    <dbReference type="NCBI Taxonomy" id="44316"/>
    <lineage>
        <taxon>Eukaryota</taxon>
        <taxon>Metazoa</taxon>
        <taxon>Chordata</taxon>
        <taxon>Craniata</taxon>
        <taxon>Vertebrata</taxon>
        <taxon>Euteleostomi</taxon>
        <taxon>Archelosauria</taxon>
        <taxon>Archosauria</taxon>
        <taxon>Dinosauria</taxon>
        <taxon>Saurischia</taxon>
        <taxon>Theropoda</taxon>
        <taxon>Coelurosauria</taxon>
        <taxon>Aves</taxon>
        <taxon>Neognathae</taxon>
        <taxon>Neoaves</taxon>
        <taxon>Telluraves</taxon>
        <taxon>Australaves</taxon>
        <taxon>Passeriformes</taxon>
        <taxon>Passeroidea</taxon>
        <taxon>Passeridae</taxon>
        <taxon>Chloebia</taxon>
    </lineage>
</organism>
<keyword evidence="2" id="KW-1185">Reference proteome</keyword>
<protein>
    <submittedName>
        <fullName evidence="1">Uncharacterized protein</fullName>
    </submittedName>
</protein>